<dbReference type="PANTHER" id="PTHR43333">
    <property type="entry name" value="2-HACID_DH_C DOMAIN-CONTAINING PROTEIN"/>
    <property type="match status" value="1"/>
</dbReference>
<evidence type="ECO:0000313" key="4">
    <source>
        <dbReference type="EMBL" id="KAJ5209959.1"/>
    </source>
</evidence>
<dbReference type="GO" id="GO:0016491">
    <property type="term" value="F:oxidoreductase activity"/>
    <property type="evidence" value="ECO:0007669"/>
    <property type="project" value="UniProtKB-KW"/>
</dbReference>
<organism evidence="4 5">
    <name type="scientific">Penicillium cf. griseofulvum</name>
    <dbReference type="NCBI Taxonomy" id="2972120"/>
    <lineage>
        <taxon>Eukaryota</taxon>
        <taxon>Fungi</taxon>
        <taxon>Dikarya</taxon>
        <taxon>Ascomycota</taxon>
        <taxon>Pezizomycotina</taxon>
        <taxon>Eurotiomycetes</taxon>
        <taxon>Eurotiomycetidae</taxon>
        <taxon>Eurotiales</taxon>
        <taxon>Aspergillaceae</taxon>
        <taxon>Penicillium</taxon>
    </lineage>
</organism>
<feature type="domain" description="D-isomer specific 2-hydroxyacid dehydrogenase NAD-binding" evidence="3">
    <location>
        <begin position="244"/>
        <end position="337"/>
    </location>
</feature>
<gene>
    <name evidence="4" type="ORF">N7472_000098</name>
</gene>
<comment type="caution">
    <text evidence="4">The sequence shown here is derived from an EMBL/GenBank/DDBJ whole genome shotgun (WGS) entry which is preliminary data.</text>
</comment>
<dbReference type="CDD" id="cd12163">
    <property type="entry name" value="2-Hacid_dh_5"/>
    <property type="match status" value="1"/>
</dbReference>
<evidence type="ECO:0000256" key="1">
    <source>
        <dbReference type="ARBA" id="ARBA00023002"/>
    </source>
</evidence>
<evidence type="ECO:0000259" key="3">
    <source>
        <dbReference type="Pfam" id="PF02826"/>
    </source>
</evidence>
<dbReference type="PANTHER" id="PTHR43333:SF1">
    <property type="entry name" value="D-ISOMER SPECIFIC 2-HYDROXYACID DEHYDROGENASE NAD-BINDING DOMAIN-CONTAINING PROTEIN"/>
    <property type="match status" value="1"/>
</dbReference>
<accession>A0A9W9T567</accession>
<dbReference type="GO" id="GO:0051287">
    <property type="term" value="F:NAD binding"/>
    <property type="evidence" value="ECO:0007669"/>
    <property type="project" value="InterPro"/>
</dbReference>
<dbReference type="SUPFAM" id="SSF52283">
    <property type="entry name" value="Formate/glycerate dehydrogenase catalytic domain-like"/>
    <property type="match status" value="1"/>
</dbReference>
<dbReference type="AlphaFoldDB" id="A0A9W9T567"/>
<keyword evidence="1" id="KW-0560">Oxidoreductase</keyword>
<dbReference type="InterPro" id="IPR006140">
    <property type="entry name" value="D-isomer_DH_NAD-bd"/>
</dbReference>
<dbReference type="EMBL" id="JAPQKP010000001">
    <property type="protein sequence ID" value="KAJ5209959.1"/>
    <property type="molecule type" value="Genomic_DNA"/>
</dbReference>
<dbReference type="InterPro" id="IPR036291">
    <property type="entry name" value="NAD(P)-bd_dom_sf"/>
</dbReference>
<reference evidence="4" key="1">
    <citation type="submission" date="2022-11" db="EMBL/GenBank/DDBJ databases">
        <authorList>
            <person name="Petersen C."/>
        </authorList>
    </citation>
    <scope>NUCLEOTIDE SEQUENCE</scope>
    <source>
        <strain evidence="4">IBT 16849</strain>
    </source>
</reference>
<evidence type="ECO:0000256" key="2">
    <source>
        <dbReference type="ARBA" id="ARBA00023027"/>
    </source>
</evidence>
<protein>
    <submittedName>
        <fullName evidence="4">D-isomer specific 2-hydroxyacid dehydrogenase NAD-binding</fullName>
    </submittedName>
</protein>
<sequence length="374" mass="41182">MGDAPISPEHVLVVFYRVMPSDLKDVIRHKFSDAEVTIHQLQEGVPVPSELYQTATVLVTFADLPDLKDSKNLKLIHTFSAGVDHLLKHPILQESDIPITTSSGIHGPPIAEWTVMNWLVSSRKHSLSYEAQKSHVWEDKAPYTEGIHDQVGKKYRAPKFVSPVLDMHCKYLRIQAKISTVARVSNALGMTVHAYTANPRPTPESRRDTGYIVPGTGDPDGSIPASWHHGADRESIHSFLSLGLDHLVISLPLTPQTTRLLGAEEFAILSDNSHHHASKPYVTNISRGKVIDQKALVDALNSGVLGGAALDVTDPEPLPKDDPLWDASNVQISPHVSGLGMEYFPRSLDILKLNLVRISRGEPLINAYVRGKGY</sequence>
<reference evidence="4" key="2">
    <citation type="journal article" date="2023" name="IMA Fungus">
        <title>Comparative genomic study of the Penicillium genus elucidates a diverse pangenome and 15 lateral gene transfer events.</title>
        <authorList>
            <person name="Petersen C."/>
            <person name="Sorensen T."/>
            <person name="Nielsen M.R."/>
            <person name="Sondergaard T.E."/>
            <person name="Sorensen J.L."/>
            <person name="Fitzpatrick D.A."/>
            <person name="Frisvad J.C."/>
            <person name="Nielsen K.L."/>
        </authorList>
    </citation>
    <scope>NUCLEOTIDE SEQUENCE</scope>
    <source>
        <strain evidence="4">IBT 16849</strain>
    </source>
</reference>
<dbReference type="Pfam" id="PF02826">
    <property type="entry name" value="2-Hacid_dh_C"/>
    <property type="match status" value="1"/>
</dbReference>
<name>A0A9W9T567_9EURO</name>
<evidence type="ECO:0000313" key="5">
    <source>
        <dbReference type="Proteomes" id="UP001150879"/>
    </source>
</evidence>
<keyword evidence="5" id="KW-1185">Reference proteome</keyword>
<dbReference type="Gene3D" id="3.40.50.720">
    <property type="entry name" value="NAD(P)-binding Rossmann-like Domain"/>
    <property type="match status" value="3"/>
</dbReference>
<keyword evidence="2" id="KW-0520">NAD</keyword>
<proteinExistence type="predicted"/>
<dbReference type="SUPFAM" id="SSF51735">
    <property type="entry name" value="NAD(P)-binding Rossmann-fold domains"/>
    <property type="match status" value="1"/>
</dbReference>
<dbReference type="Proteomes" id="UP001150879">
    <property type="component" value="Unassembled WGS sequence"/>
</dbReference>